<dbReference type="EMBL" id="KV454429">
    <property type="protein sequence ID" value="ODQ80685.1"/>
    <property type="molecule type" value="Genomic_DNA"/>
</dbReference>
<keyword evidence="12" id="KW-1185">Reference proteome</keyword>
<accession>A0A1E3QSK6</accession>
<evidence type="ECO:0000313" key="12">
    <source>
        <dbReference type="Proteomes" id="UP000094336"/>
    </source>
</evidence>
<evidence type="ECO:0000256" key="8">
    <source>
        <dbReference type="SAM" id="Phobius"/>
    </source>
</evidence>
<evidence type="ECO:0000313" key="11">
    <source>
        <dbReference type="EMBL" id="ODQ80685.1"/>
    </source>
</evidence>
<dbReference type="SMART" id="SM01190">
    <property type="entry name" value="EMP24_GP25L"/>
    <property type="match status" value="1"/>
</dbReference>
<keyword evidence="5 8" id="KW-1133">Transmembrane helix</keyword>
<dbReference type="InterPro" id="IPR015720">
    <property type="entry name" value="Emp24-like"/>
</dbReference>
<evidence type="ECO:0000256" key="7">
    <source>
        <dbReference type="SAM" id="Coils"/>
    </source>
</evidence>
<keyword evidence="4 9" id="KW-0732">Signal</keyword>
<dbReference type="RefSeq" id="XP_018986013.1">
    <property type="nucleotide sequence ID" value="XM_019132619.1"/>
</dbReference>
<evidence type="ECO:0000256" key="5">
    <source>
        <dbReference type="ARBA" id="ARBA00022989"/>
    </source>
</evidence>
<evidence type="ECO:0000256" key="6">
    <source>
        <dbReference type="ARBA" id="ARBA00023136"/>
    </source>
</evidence>
<dbReference type="Pfam" id="PF01105">
    <property type="entry name" value="EMP24_GP25L"/>
    <property type="match status" value="1"/>
</dbReference>
<reference evidence="12" key="1">
    <citation type="submission" date="2016-05" db="EMBL/GenBank/DDBJ databases">
        <title>Comparative genomics of biotechnologically important yeasts.</title>
        <authorList>
            <consortium name="DOE Joint Genome Institute"/>
            <person name="Riley R."/>
            <person name="Haridas S."/>
            <person name="Wolfe K.H."/>
            <person name="Lopes M.R."/>
            <person name="Hittinger C.T."/>
            <person name="Goker M."/>
            <person name="Salamov A."/>
            <person name="Wisecaver J."/>
            <person name="Long T.M."/>
            <person name="Aerts A.L."/>
            <person name="Barry K."/>
            <person name="Choi C."/>
            <person name="Clum A."/>
            <person name="Coughlan A.Y."/>
            <person name="Deshpande S."/>
            <person name="Douglass A.P."/>
            <person name="Hanson S.J."/>
            <person name="Klenk H.-P."/>
            <person name="Labutti K."/>
            <person name="Lapidus A."/>
            <person name="Lindquist E."/>
            <person name="Lipzen A."/>
            <person name="Meier-Kolthoff J.P."/>
            <person name="Ohm R.A."/>
            <person name="Otillar R.P."/>
            <person name="Pangilinan J."/>
            <person name="Peng Y."/>
            <person name="Rokas A."/>
            <person name="Rosa C.A."/>
            <person name="Scheuner C."/>
            <person name="Sibirny A.A."/>
            <person name="Slot J.C."/>
            <person name="Stielow J.B."/>
            <person name="Sun H."/>
            <person name="Kurtzman C.P."/>
            <person name="Blackwell M."/>
            <person name="Grigoriev I.V."/>
            <person name="Jeffries T.W."/>
        </authorList>
    </citation>
    <scope>NUCLEOTIDE SEQUENCE [LARGE SCALE GENOMIC DNA]</scope>
    <source>
        <strain evidence="12">NRRL Y-12698</strain>
    </source>
</reference>
<evidence type="ECO:0000256" key="1">
    <source>
        <dbReference type="ARBA" id="ARBA00004479"/>
    </source>
</evidence>
<dbReference type="PANTHER" id="PTHR22811">
    <property type="entry name" value="TRANSMEMBRANE EMP24 DOMAIN-CONTAINING PROTEIN"/>
    <property type="match status" value="1"/>
</dbReference>
<protein>
    <recommendedName>
        <fullName evidence="10">GOLD domain-containing protein</fullName>
    </recommendedName>
</protein>
<dbReference type="STRING" id="984486.A0A1E3QSK6"/>
<sequence length="253" mass="29042">MVRPLSVAFLLAVLGLAITKPILEHSYTSFPEARVTFDVPITQRAHLAAKNTDKIQRVCLRYRVPQSALVALRVETSEKYHNQELNVDITDLNDSDSLIRRKNDIVNQVEILFKADGLAMALKKHDEEAPLSEFDVCFLNIVLEASDEGISKEVTLSVDFDTSVDGESPWQKEKLLSIQKSQPLLVRLQETIREIEEVERQLEYLVAREEKLRNVNEDTFKKWTVLAIMVMCALVVMGILQARYITWWMKNKI</sequence>
<feature type="coiled-coil region" evidence="7">
    <location>
        <begin position="185"/>
        <end position="215"/>
    </location>
</feature>
<name>A0A1E3QSK6_9ASCO</name>
<evidence type="ECO:0000256" key="9">
    <source>
        <dbReference type="SAM" id="SignalP"/>
    </source>
</evidence>
<comment type="similarity">
    <text evidence="2">Belongs to the EMP24/GP25L family.</text>
</comment>
<gene>
    <name evidence="11" type="ORF">BABINDRAFT_7392</name>
</gene>
<comment type="subcellular location">
    <subcellularLocation>
        <location evidence="1">Membrane</location>
        <topology evidence="1">Single-pass type I membrane protein</topology>
    </subcellularLocation>
</comment>
<evidence type="ECO:0000256" key="4">
    <source>
        <dbReference type="ARBA" id="ARBA00022729"/>
    </source>
</evidence>
<evidence type="ECO:0000256" key="2">
    <source>
        <dbReference type="ARBA" id="ARBA00007104"/>
    </source>
</evidence>
<keyword evidence="3 8" id="KW-0812">Transmembrane</keyword>
<dbReference type="GO" id="GO:0016020">
    <property type="term" value="C:membrane"/>
    <property type="evidence" value="ECO:0007669"/>
    <property type="project" value="UniProtKB-SubCell"/>
</dbReference>
<evidence type="ECO:0000256" key="3">
    <source>
        <dbReference type="ARBA" id="ARBA00022692"/>
    </source>
</evidence>
<feature type="transmembrane region" description="Helical" evidence="8">
    <location>
        <begin position="223"/>
        <end position="245"/>
    </location>
</feature>
<feature type="signal peptide" evidence="9">
    <location>
        <begin position="1"/>
        <end position="19"/>
    </location>
</feature>
<dbReference type="GeneID" id="30150472"/>
<feature type="domain" description="GOLD" evidence="10">
    <location>
        <begin position="34"/>
        <end position="250"/>
    </location>
</feature>
<dbReference type="Proteomes" id="UP000094336">
    <property type="component" value="Unassembled WGS sequence"/>
</dbReference>
<organism evidence="11 12">
    <name type="scientific">Babjeviella inositovora NRRL Y-12698</name>
    <dbReference type="NCBI Taxonomy" id="984486"/>
    <lineage>
        <taxon>Eukaryota</taxon>
        <taxon>Fungi</taxon>
        <taxon>Dikarya</taxon>
        <taxon>Ascomycota</taxon>
        <taxon>Saccharomycotina</taxon>
        <taxon>Pichiomycetes</taxon>
        <taxon>Serinales incertae sedis</taxon>
        <taxon>Babjeviella</taxon>
    </lineage>
</organism>
<proteinExistence type="inferred from homology"/>
<evidence type="ECO:0000259" key="10">
    <source>
        <dbReference type="SMART" id="SM01190"/>
    </source>
</evidence>
<dbReference type="InterPro" id="IPR009038">
    <property type="entry name" value="GOLD_dom"/>
</dbReference>
<keyword evidence="7" id="KW-0175">Coiled coil</keyword>
<feature type="chain" id="PRO_5009134421" description="GOLD domain-containing protein" evidence="9">
    <location>
        <begin position="20"/>
        <end position="253"/>
    </location>
</feature>
<keyword evidence="6 8" id="KW-0472">Membrane</keyword>
<dbReference type="AlphaFoldDB" id="A0A1E3QSK6"/>
<dbReference type="OrthoDB" id="759142at2759"/>